<evidence type="ECO:0000256" key="3">
    <source>
        <dbReference type="ARBA" id="ARBA00022741"/>
    </source>
</evidence>
<sequence length="120" mass="13105">MSGQKGMGGLSRKLPADLPEGQTETIQKYAVAAFQALGCSGVARIDFLTDAKTGKIYVNELNTIPGSLSFYLWEAGGMKYGELLDKIIALAFKRDRERKNLNFSFDTNILSGFSFGGLKK</sequence>
<keyword evidence="4" id="KW-0067">ATP-binding</keyword>
<keyword evidence="5" id="KW-0133">Cell shape</keyword>
<dbReference type="SUPFAM" id="SSF56059">
    <property type="entry name" value="Glutathione synthetase ATP-binding domain-like"/>
    <property type="match status" value="1"/>
</dbReference>
<keyword evidence="2 8" id="KW-0436">Ligase</keyword>
<keyword evidence="6" id="KW-0573">Peptidoglycan synthesis</keyword>
<dbReference type="GO" id="GO:0008716">
    <property type="term" value="F:D-alanine-D-alanine ligase activity"/>
    <property type="evidence" value="ECO:0007669"/>
    <property type="project" value="UniProtKB-EC"/>
</dbReference>
<name>A0A645HIY1_9ZZZZ</name>
<evidence type="ECO:0000256" key="6">
    <source>
        <dbReference type="ARBA" id="ARBA00022984"/>
    </source>
</evidence>
<dbReference type="Gene3D" id="3.30.470.20">
    <property type="entry name" value="ATP-grasp fold, B domain"/>
    <property type="match status" value="1"/>
</dbReference>
<dbReference type="PROSITE" id="PS00844">
    <property type="entry name" value="DALA_DALA_LIGASE_2"/>
    <property type="match status" value="1"/>
</dbReference>
<dbReference type="GO" id="GO:0005829">
    <property type="term" value="C:cytosol"/>
    <property type="evidence" value="ECO:0007669"/>
    <property type="project" value="TreeGrafter"/>
</dbReference>
<evidence type="ECO:0000256" key="2">
    <source>
        <dbReference type="ARBA" id="ARBA00022598"/>
    </source>
</evidence>
<comment type="similarity">
    <text evidence="1">Belongs to the D-alanine--D-alanine ligase family.</text>
</comment>
<keyword evidence="3" id="KW-0547">Nucleotide-binding</keyword>
<gene>
    <name evidence="8" type="primary">ddl_56</name>
    <name evidence="8" type="ORF">SDC9_183111</name>
</gene>
<dbReference type="AlphaFoldDB" id="A0A645HIY1"/>
<evidence type="ECO:0000256" key="1">
    <source>
        <dbReference type="ARBA" id="ARBA00010871"/>
    </source>
</evidence>
<evidence type="ECO:0000256" key="4">
    <source>
        <dbReference type="ARBA" id="ARBA00022840"/>
    </source>
</evidence>
<protein>
    <submittedName>
        <fullName evidence="8">D-alanine--D-alanine ligase</fullName>
        <ecNumber evidence="8">6.3.2.4</ecNumber>
    </submittedName>
</protein>
<dbReference type="GO" id="GO:0005524">
    <property type="term" value="F:ATP binding"/>
    <property type="evidence" value="ECO:0007669"/>
    <property type="project" value="UniProtKB-KW"/>
</dbReference>
<evidence type="ECO:0000259" key="7">
    <source>
        <dbReference type="PROSITE" id="PS50975"/>
    </source>
</evidence>
<evidence type="ECO:0000256" key="5">
    <source>
        <dbReference type="ARBA" id="ARBA00022960"/>
    </source>
</evidence>
<proteinExistence type="inferred from homology"/>
<dbReference type="PANTHER" id="PTHR23132">
    <property type="entry name" value="D-ALANINE--D-ALANINE LIGASE"/>
    <property type="match status" value="1"/>
</dbReference>
<dbReference type="PROSITE" id="PS50975">
    <property type="entry name" value="ATP_GRASP"/>
    <property type="match status" value="1"/>
</dbReference>
<dbReference type="InterPro" id="IPR011095">
    <property type="entry name" value="Dala_Dala_lig_C"/>
</dbReference>
<comment type="caution">
    <text evidence="8">The sequence shown here is derived from an EMBL/GenBank/DDBJ whole genome shotgun (WGS) entry which is preliminary data.</text>
</comment>
<dbReference type="GO" id="GO:0009252">
    <property type="term" value="P:peptidoglycan biosynthetic process"/>
    <property type="evidence" value="ECO:0007669"/>
    <property type="project" value="UniProtKB-KW"/>
</dbReference>
<reference evidence="8" key="1">
    <citation type="submission" date="2019-08" db="EMBL/GenBank/DDBJ databases">
        <authorList>
            <person name="Kucharzyk K."/>
            <person name="Murdoch R.W."/>
            <person name="Higgins S."/>
            <person name="Loffler F."/>
        </authorList>
    </citation>
    <scope>NUCLEOTIDE SEQUENCE</scope>
</reference>
<dbReference type="GO" id="GO:0008360">
    <property type="term" value="P:regulation of cell shape"/>
    <property type="evidence" value="ECO:0007669"/>
    <property type="project" value="UniProtKB-KW"/>
</dbReference>
<dbReference type="GO" id="GO:0046872">
    <property type="term" value="F:metal ion binding"/>
    <property type="evidence" value="ECO:0007669"/>
    <property type="project" value="InterPro"/>
</dbReference>
<organism evidence="8">
    <name type="scientific">bioreactor metagenome</name>
    <dbReference type="NCBI Taxonomy" id="1076179"/>
    <lineage>
        <taxon>unclassified sequences</taxon>
        <taxon>metagenomes</taxon>
        <taxon>ecological metagenomes</taxon>
    </lineage>
</organism>
<dbReference type="InterPro" id="IPR011761">
    <property type="entry name" value="ATP-grasp"/>
</dbReference>
<feature type="domain" description="ATP-grasp" evidence="7">
    <location>
        <begin position="15"/>
        <end position="89"/>
    </location>
</feature>
<accession>A0A645HIY1</accession>
<dbReference type="Pfam" id="PF07478">
    <property type="entry name" value="Dala_Dala_lig_C"/>
    <property type="match status" value="1"/>
</dbReference>
<evidence type="ECO:0000313" key="8">
    <source>
        <dbReference type="EMBL" id="MPN35613.1"/>
    </source>
</evidence>
<dbReference type="PANTHER" id="PTHR23132:SF25">
    <property type="entry name" value="D-ALANINE--D-ALANINE LIGASE A"/>
    <property type="match status" value="1"/>
</dbReference>
<dbReference type="EC" id="6.3.2.4" evidence="8"/>
<dbReference type="EMBL" id="VSSQ01089314">
    <property type="protein sequence ID" value="MPN35613.1"/>
    <property type="molecule type" value="Genomic_DNA"/>
</dbReference>
<dbReference type="InterPro" id="IPR000291">
    <property type="entry name" value="D-Ala_lig_Van_CS"/>
</dbReference>